<name>J3N1W4_ORYBR</name>
<evidence type="ECO:0000256" key="1">
    <source>
        <dbReference type="SAM" id="SignalP"/>
    </source>
</evidence>
<protein>
    <submittedName>
        <fullName evidence="2">Uncharacterized protein</fullName>
    </submittedName>
</protein>
<feature type="chain" id="PRO_5003774674" evidence="1">
    <location>
        <begin position="24"/>
        <end position="80"/>
    </location>
</feature>
<keyword evidence="3" id="KW-1185">Reference proteome</keyword>
<evidence type="ECO:0000313" key="2">
    <source>
        <dbReference type="EnsemblPlants" id="OB10G15120.1"/>
    </source>
</evidence>
<reference evidence="2" key="1">
    <citation type="journal article" date="2013" name="Nat. Commun.">
        <title>Whole-genome sequencing of Oryza brachyantha reveals mechanisms underlying Oryza genome evolution.</title>
        <authorList>
            <person name="Chen J."/>
            <person name="Huang Q."/>
            <person name="Gao D."/>
            <person name="Wang J."/>
            <person name="Lang Y."/>
            <person name="Liu T."/>
            <person name="Li B."/>
            <person name="Bai Z."/>
            <person name="Luis Goicoechea J."/>
            <person name="Liang C."/>
            <person name="Chen C."/>
            <person name="Zhang W."/>
            <person name="Sun S."/>
            <person name="Liao Y."/>
            <person name="Zhang X."/>
            <person name="Yang L."/>
            <person name="Song C."/>
            <person name="Wang M."/>
            <person name="Shi J."/>
            <person name="Liu G."/>
            <person name="Liu J."/>
            <person name="Zhou H."/>
            <person name="Zhou W."/>
            <person name="Yu Q."/>
            <person name="An N."/>
            <person name="Chen Y."/>
            <person name="Cai Q."/>
            <person name="Wang B."/>
            <person name="Liu B."/>
            <person name="Min J."/>
            <person name="Huang Y."/>
            <person name="Wu H."/>
            <person name="Li Z."/>
            <person name="Zhang Y."/>
            <person name="Yin Y."/>
            <person name="Song W."/>
            <person name="Jiang J."/>
            <person name="Jackson S.A."/>
            <person name="Wing R.A."/>
            <person name="Wang J."/>
            <person name="Chen M."/>
        </authorList>
    </citation>
    <scope>NUCLEOTIDE SEQUENCE [LARGE SCALE GENOMIC DNA]</scope>
    <source>
        <strain evidence="2">cv. IRGC 101232</strain>
    </source>
</reference>
<feature type="signal peptide" evidence="1">
    <location>
        <begin position="1"/>
        <end position="23"/>
    </location>
</feature>
<dbReference type="EnsemblPlants" id="OB10G15120.1">
    <property type="protein sequence ID" value="OB10G15120.1"/>
    <property type="gene ID" value="OB10G15120"/>
</dbReference>
<evidence type="ECO:0000313" key="3">
    <source>
        <dbReference type="Proteomes" id="UP000006038"/>
    </source>
</evidence>
<dbReference type="Gramene" id="OB10G15120.1">
    <property type="protein sequence ID" value="OB10G15120.1"/>
    <property type="gene ID" value="OB10G15120"/>
</dbReference>
<accession>J3N1W4</accession>
<keyword evidence="1" id="KW-0732">Signal</keyword>
<proteinExistence type="predicted"/>
<sequence>MDAKYWNLCFLLMLLLLLDPTLAEDECRDHVGWELLCIDRTCKFSCSFEAIVRRGRLQDSWNSSNCVRLAADIKVSKDLM</sequence>
<reference evidence="2" key="2">
    <citation type="submission" date="2013-04" db="UniProtKB">
        <authorList>
            <consortium name="EnsemblPlants"/>
        </authorList>
    </citation>
    <scope>IDENTIFICATION</scope>
</reference>
<dbReference type="AlphaFoldDB" id="J3N1W4"/>
<organism evidence="2">
    <name type="scientific">Oryza brachyantha</name>
    <name type="common">malo sina</name>
    <dbReference type="NCBI Taxonomy" id="4533"/>
    <lineage>
        <taxon>Eukaryota</taxon>
        <taxon>Viridiplantae</taxon>
        <taxon>Streptophyta</taxon>
        <taxon>Embryophyta</taxon>
        <taxon>Tracheophyta</taxon>
        <taxon>Spermatophyta</taxon>
        <taxon>Magnoliopsida</taxon>
        <taxon>Liliopsida</taxon>
        <taxon>Poales</taxon>
        <taxon>Poaceae</taxon>
        <taxon>BOP clade</taxon>
        <taxon>Oryzoideae</taxon>
        <taxon>Oryzeae</taxon>
        <taxon>Oryzinae</taxon>
        <taxon>Oryza</taxon>
    </lineage>
</organism>
<dbReference type="Proteomes" id="UP000006038">
    <property type="component" value="Chromosome 10"/>
</dbReference>
<dbReference type="HOGENOM" id="CLU_170639_0_0_1"/>